<proteinExistence type="predicted"/>
<evidence type="ECO:0000256" key="1">
    <source>
        <dbReference type="SAM" id="MobiDB-lite"/>
    </source>
</evidence>
<gene>
    <name evidence="2" type="ORF">LACBIDRAFT_327937</name>
</gene>
<dbReference type="KEGG" id="lbc:LACBIDRAFT_327937"/>
<protein>
    <submittedName>
        <fullName evidence="2">Predicted protein</fullName>
    </submittedName>
</protein>
<dbReference type="HOGENOM" id="CLU_930873_0_0_1"/>
<evidence type="ECO:0000313" key="3">
    <source>
        <dbReference type="Proteomes" id="UP000001194"/>
    </source>
</evidence>
<feature type="region of interest" description="Disordered" evidence="1">
    <location>
        <begin position="1"/>
        <end position="42"/>
    </location>
</feature>
<sequence>MQSGYEKRNKEVTCPVEKDERDRWLNENTSVRPAGPSECENTPPHVFGNVLLSVPRGLKPSVVISEFESHPDHACPRQHLSRKSHFLQGVSRQITVSRGTSHKTEASNHSLDRTFWRHQGLTSPPSRKTYKKWIYSEAPPEFTKWNAHPFNFGIRFCERQVLTRILHPWALLDRNRFRNHLPSIGNMAPNRSKSACGSVGNKVYCEKLRLAAPNRAKSAFRFAEKSRLLPEIEAHKLTGLQGQPPEFAKHSAYLFEVGVWFCKAVRSLTLEIEAHRNNLPSFQNIVSNRSKSVLGSAEK</sequence>
<dbReference type="AlphaFoldDB" id="B0DD98"/>
<feature type="compositionally biased region" description="Basic and acidic residues" evidence="1">
    <location>
        <begin position="1"/>
        <end position="25"/>
    </location>
</feature>
<keyword evidence="3" id="KW-1185">Reference proteome</keyword>
<evidence type="ECO:0000313" key="2">
    <source>
        <dbReference type="EMBL" id="EDR07572.1"/>
    </source>
</evidence>
<accession>B0DD98</accession>
<organism evidence="3">
    <name type="scientific">Laccaria bicolor (strain S238N-H82 / ATCC MYA-4686)</name>
    <name type="common">Bicoloured deceiver</name>
    <name type="synonym">Laccaria laccata var. bicolor</name>
    <dbReference type="NCBI Taxonomy" id="486041"/>
    <lineage>
        <taxon>Eukaryota</taxon>
        <taxon>Fungi</taxon>
        <taxon>Dikarya</taxon>
        <taxon>Basidiomycota</taxon>
        <taxon>Agaricomycotina</taxon>
        <taxon>Agaricomycetes</taxon>
        <taxon>Agaricomycetidae</taxon>
        <taxon>Agaricales</taxon>
        <taxon>Agaricineae</taxon>
        <taxon>Hydnangiaceae</taxon>
        <taxon>Laccaria</taxon>
    </lineage>
</organism>
<dbReference type="InParanoid" id="B0DD98"/>
<dbReference type="Proteomes" id="UP000001194">
    <property type="component" value="Unassembled WGS sequence"/>
</dbReference>
<dbReference type="GeneID" id="6077626"/>
<reference evidence="2 3" key="1">
    <citation type="journal article" date="2008" name="Nature">
        <title>The genome of Laccaria bicolor provides insights into mycorrhizal symbiosis.</title>
        <authorList>
            <person name="Martin F."/>
            <person name="Aerts A."/>
            <person name="Ahren D."/>
            <person name="Brun A."/>
            <person name="Danchin E.G.J."/>
            <person name="Duchaussoy F."/>
            <person name="Gibon J."/>
            <person name="Kohler A."/>
            <person name="Lindquist E."/>
            <person name="Pereda V."/>
            <person name="Salamov A."/>
            <person name="Shapiro H.J."/>
            <person name="Wuyts J."/>
            <person name="Blaudez D."/>
            <person name="Buee M."/>
            <person name="Brokstein P."/>
            <person name="Canbaeck B."/>
            <person name="Cohen D."/>
            <person name="Courty P.E."/>
            <person name="Coutinho P.M."/>
            <person name="Delaruelle C."/>
            <person name="Detter J.C."/>
            <person name="Deveau A."/>
            <person name="DiFazio S."/>
            <person name="Duplessis S."/>
            <person name="Fraissinet-Tachet L."/>
            <person name="Lucic E."/>
            <person name="Frey-Klett P."/>
            <person name="Fourrey C."/>
            <person name="Feussner I."/>
            <person name="Gay G."/>
            <person name="Grimwood J."/>
            <person name="Hoegger P.J."/>
            <person name="Jain P."/>
            <person name="Kilaru S."/>
            <person name="Labbe J."/>
            <person name="Lin Y.C."/>
            <person name="Legue V."/>
            <person name="Le Tacon F."/>
            <person name="Marmeisse R."/>
            <person name="Melayah D."/>
            <person name="Montanini B."/>
            <person name="Muratet M."/>
            <person name="Nehls U."/>
            <person name="Niculita-Hirzel H."/>
            <person name="Oudot-Le Secq M.P."/>
            <person name="Peter M."/>
            <person name="Quesneville H."/>
            <person name="Rajashekar B."/>
            <person name="Reich M."/>
            <person name="Rouhier N."/>
            <person name="Schmutz J."/>
            <person name="Yin T."/>
            <person name="Chalot M."/>
            <person name="Henrissat B."/>
            <person name="Kuees U."/>
            <person name="Lucas S."/>
            <person name="Van de Peer Y."/>
            <person name="Podila G.K."/>
            <person name="Polle A."/>
            <person name="Pukkila P.J."/>
            <person name="Richardson P.M."/>
            <person name="Rouze P."/>
            <person name="Sanders I.R."/>
            <person name="Stajich J.E."/>
            <person name="Tunlid A."/>
            <person name="Tuskan G."/>
            <person name="Grigoriev I.V."/>
        </authorList>
    </citation>
    <scope>NUCLEOTIDE SEQUENCE [LARGE SCALE GENOMIC DNA]</scope>
    <source>
        <strain evidence="3">S238N-H82 / ATCC MYA-4686</strain>
    </source>
</reference>
<name>B0DD98_LACBS</name>
<dbReference type="EMBL" id="DS547104">
    <property type="protein sequence ID" value="EDR07572.1"/>
    <property type="molecule type" value="Genomic_DNA"/>
</dbReference>
<dbReference type="RefSeq" id="XP_001881964.1">
    <property type="nucleotide sequence ID" value="XM_001881929.1"/>
</dbReference>